<evidence type="ECO:0000313" key="22">
    <source>
        <dbReference type="RefSeq" id="XP_013398834.1"/>
    </source>
</evidence>
<evidence type="ECO:0000256" key="2">
    <source>
        <dbReference type="ARBA" id="ARBA00022475"/>
    </source>
</evidence>
<evidence type="ECO:0000313" key="23">
    <source>
        <dbReference type="RefSeq" id="XP_013398835.1"/>
    </source>
</evidence>
<evidence type="ECO:0000313" key="21">
    <source>
        <dbReference type="RefSeq" id="XP_013398833.1"/>
    </source>
</evidence>
<dbReference type="RefSeq" id="XP_013398833.1">
    <property type="nucleotide sequence ID" value="XM_013543379.1"/>
</dbReference>
<dbReference type="STRING" id="7574.A0A1S3ILR1"/>
<evidence type="ECO:0000313" key="14">
    <source>
        <dbReference type="RefSeq" id="XP_013398825.1"/>
    </source>
</evidence>
<gene>
    <name evidence="11 12 13 14 15 16 17 18 19 20 21 22 23" type="primary">LOC106165241</name>
</gene>
<evidence type="ECO:0000313" key="15">
    <source>
        <dbReference type="RefSeq" id="XP_013398826.1"/>
    </source>
</evidence>
<dbReference type="RefSeq" id="XP_013398824.1">
    <property type="nucleotide sequence ID" value="XM_013543370.1"/>
</dbReference>
<evidence type="ECO:0000313" key="16">
    <source>
        <dbReference type="RefSeq" id="XP_013398827.1"/>
    </source>
</evidence>
<dbReference type="RefSeq" id="XP_013398822.1">
    <property type="nucleotide sequence ID" value="XM_013543368.1"/>
</dbReference>
<reference evidence="11 12" key="1">
    <citation type="submission" date="2025-04" db="UniProtKB">
        <authorList>
            <consortium name="RefSeq"/>
        </authorList>
    </citation>
    <scope>IDENTIFICATION</scope>
    <source>
        <tissue evidence="11 12">Gonads</tissue>
    </source>
</reference>
<proteinExistence type="predicted"/>
<comment type="subcellular location">
    <subcellularLocation>
        <location evidence="1">Cell membrane</location>
        <topology evidence="1">Lipid-anchor</topology>
        <topology evidence="1">GPI-anchor</topology>
    </subcellularLocation>
</comment>
<dbReference type="RefSeq" id="XP_013398828.1">
    <property type="nucleotide sequence ID" value="XM_013543374.1"/>
</dbReference>
<dbReference type="RefSeq" id="XP_013398829.1">
    <property type="nucleotide sequence ID" value="XM_013543375.1"/>
</dbReference>
<dbReference type="PANTHER" id="PTHR31171">
    <property type="entry name" value="LY6/PLAUR DOMAIN-CONTAINING PROTEIN 6"/>
    <property type="match status" value="1"/>
</dbReference>
<evidence type="ECO:0000313" key="11">
    <source>
        <dbReference type="RefSeq" id="XP_013398822.1"/>
    </source>
</evidence>
<dbReference type="PANTHER" id="PTHR31171:SF3">
    <property type="entry name" value="LY6_PLAUR DOMAIN-CONTAINING PROTEIN 6B"/>
    <property type="match status" value="1"/>
</dbReference>
<dbReference type="RefSeq" id="XP_013398825.1">
    <property type="nucleotide sequence ID" value="XM_013543371.1"/>
</dbReference>
<dbReference type="SUPFAM" id="SSF57302">
    <property type="entry name" value="Snake toxin-like"/>
    <property type="match status" value="1"/>
</dbReference>
<keyword evidence="2" id="KW-1003">Cell membrane</keyword>
<evidence type="ECO:0000256" key="4">
    <source>
        <dbReference type="ARBA" id="ARBA00022729"/>
    </source>
</evidence>
<dbReference type="RefSeq" id="XP_013398823.1">
    <property type="nucleotide sequence ID" value="XM_013543369.1"/>
</dbReference>
<dbReference type="InterPro" id="IPR045860">
    <property type="entry name" value="Snake_toxin-like_sf"/>
</dbReference>
<keyword evidence="10" id="KW-1185">Reference proteome</keyword>
<dbReference type="RefSeq" id="XP_013398827.1">
    <property type="nucleotide sequence ID" value="XM_013543373.1"/>
</dbReference>
<feature type="signal peptide" evidence="9">
    <location>
        <begin position="1"/>
        <end position="29"/>
    </location>
</feature>
<evidence type="ECO:0000313" key="12">
    <source>
        <dbReference type="RefSeq" id="XP_013398823.1"/>
    </source>
</evidence>
<keyword evidence="7" id="KW-0325">Glycoprotein</keyword>
<keyword evidence="4 9" id="KW-0732">Signal</keyword>
<evidence type="ECO:0000313" key="10">
    <source>
        <dbReference type="Proteomes" id="UP000085678"/>
    </source>
</evidence>
<evidence type="ECO:0000256" key="8">
    <source>
        <dbReference type="ARBA" id="ARBA00023288"/>
    </source>
</evidence>
<dbReference type="CDD" id="cd23567">
    <property type="entry name" value="TFP_LU_ECD_LYPD6_like"/>
    <property type="match status" value="1"/>
</dbReference>
<keyword evidence="3" id="KW-0336">GPI-anchor</keyword>
<keyword evidence="5" id="KW-0472">Membrane</keyword>
<evidence type="ECO:0000313" key="18">
    <source>
        <dbReference type="RefSeq" id="XP_013398829.1"/>
    </source>
</evidence>
<dbReference type="RefSeq" id="XP_013398834.1">
    <property type="nucleotide sequence ID" value="XM_013543380.1"/>
</dbReference>
<evidence type="ECO:0000313" key="20">
    <source>
        <dbReference type="RefSeq" id="XP_013398831.1"/>
    </source>
</evidence>
<dbReference type="GeneID" id="106165241"/>
<sequence>MVPIWPPVLSKLIMLVLVCVLYVCSAVLGQSLVVEAGNDVYPFTDFPTSTTKPPPKLITCWTCPNKSNNEECNNWAPDKFCLQNFTVCKTVHRVNTLTGRSIAVNKMCAKPAECNKSTIGCRPTEIPYVQDCISCCDQPYCNEHAPSNSSTAILYSRLGNPASRTVLDTRWLIPVAMTTVLLIPSWRR</sequence>
<evidence type="ECO:0000256" key="6">
    <source>
        <dbReference type="ARBA" id="ARBA00023157"/>
    </source>
</evidence>
<evidence type="ECO:0000256" key="5">
    <source>
        <dbReference type="ARBA" id="ARBA00023136"/>
    </source>
</evidence>
<evidence type="ECO:0000256" key="9">
    <source>
        <dbReference type="SAM" id="SignalP"/>
    </source>
</evidence>
<dbReference type="GO" id="GO:0098552">
    <property type="term" value="C:side of membrane"/>
    <property type="evidence" value="ECO:0007669"/>
    <property type="project" value="UniProtKB-KW"/>
</dbReference>
<dbReference type="RefSeq" id="XP_013398826.1">
    <property type="nucleotide sequence ID" value="XM_013543372.1"/>
</dbReference>
<evidence type="ECO:0000313" key="13">
    <source>
        <dbReference type="RefSeq" id="XP_013398824.1"/>
    </source>
</evidence>
<dbReference type="AlphaFoldDB" id="A0A1S3ILR1"/>
<keyword evidence="6" id="KW-1015">Disulfide bond</keyword>
<evidence type="ECO:0000256" key="1">
    <source>
        <dbReference type="ARBA" id="ARBA00004609"/>
    </source>
</evidence>
<evidence type="ECO:0000313" key="17">
    <source>
        <dbReference type="RefSeq" id="XP_013398828.1"/>
    </source>
</evidence>
<keyword evidence="8" id="KW-0449">Lipoprotein</keyword>
<dbReference type="RefSeq" id="XP_013398831.1">
    <property type="nucleotide sequence ID" value="XM_013543377.1"/>
</dbReference>
<evidence type="ECO:0000256" key="3">
    <source>
        <dbReference type="ARBA" id="ARBA00022622"/>
    </source>
</evidence>
<dbReference type="Proteomes" id="UP000085678">
    <property type="component" value="Unplaced"/>
</dbReference>
<protein>
    <submittedName>
        <fullName evidence="11 12">Ly6/PLAUR domain-containing protein 6B</fullName>
    </submittedName>
</protein>
<dbReference type="RefSeq" id="XP_013398835.1">
    <property type="nucleotide sequence ID" value="XM_013543381.1"/>
</dbReference>
<dbReference type="OrthoDB" id="6149028at2759"/>
<feature type="chain" id="PRO_5014545846" evidence="9">
    <location>
        <begin position="30"/>
        <end position="188"/>
    </location>
</feature>
<name>A0A1S3ILR1_LINAN</name>
<dbReference type="KEGG" id="lak:106165241"/>
<organism evidence="10 20">
    <name type="scientific">Lingula anatina</name>
    <name type="common">Brachiopod</name>
    <name type="synonym">Lingula unguis</name>
    <dbReference type="NCBI Taxonomy" id="7574"/>
    <lineage>
        <taxon>Eukaryota</taxon>
        <taxon>Metazoa</taxon>
        <taxon>Spiralia</taxon>
        <taxon>Lophotrochozoa</taxon>
        <taxon>Brachiopoda</taxon>
        <taxon>Linguliformea</taxon>
        <taxon>Lingulata</taxon>
        <taxon>Lingulida</taxon>
        <taxon>Linguloidea</taxon>
        <taxon>Lingulidae</taxon>
        <taxon>Lingula</taxon>
    </lineage>
</organism>
<dbReference type="InterPro" id="IPR039457">
    <property type="entry name" value="LYPD6-like"/>
</dbReference>
<dbReference type="GO" id="GO:0005886">
    <property type="term" value="C:plasma membrane"/>
    <property type="evidence" value="ECO:0007669"/>
    <property type="project" value="UniProtKB-SubCell"/>
</dbReference>
<dbReference type="RefSeq" id="XP_013398830.1">
    <property type="nucleotide sequence ID" value="XM_013543376.2"/>
</dbReference>
<accession>A0A1S3ILR1</accession>
<dbReference type="Pfam" id="PF16975">
    <property type="entry name" value="UPAR_LY6_2"/>
    <property type="match status" value="1"/>
</dbReference>
<evidence type="ECO:0000313" key="19">
    <source>
        <dbReference type="RefSeq" id="XP_013398830.1"/>
    </source>
</evidence>
<dbReference type="GO" id="GO:0030548">
    <property type="term" value="F:acetylcholine receptor regulator activity"/>
    <property type="evidence" value="ECO:0007669"/>
    <property type="project" value="InterPro"/>
</dbReference>
<evidence type="ECO:0000256" key="7">
    <source>
        <dbReference type="ARBA" id="ARBA00023180"/>
    </source>
</evidence>